<sequence>MTTLIFLLVTACAISYVKAWESQCASFKADSVGNVQDVTTSYYKAGSLVNLTSLYTPISSSSLPAFCRVQFTVLTNPDTGKTALAELWLPDGWNQRVIGFGNGGWSGGVPYSAMGLDGIARGYASYGTDTGHQSSSRDGSWGLGNDDAIIDHGYRALHLTTVASKALTLEYYGTNYIKSYYSGCSTGGRQGLKAMASFPEDYDGVDYHRLVAEYLTTMFPSFFPPALFPKDWLVNKVIRQQTALLWINLRPSANSTRHTLIRIRTTFSPHMHSEENSGLALIQWYKDVLAYTMANSDVNLDDHYKLFTVPGMAHCRVNFILDTMRNYLDSDSLQTYDRADQAHGSSGGMLSVRKRPLCKKDPNMTVRMMPTEKRFLDSTQPAISQFKLPWLNGSNMIEA</sequence>
<dbReference type="EMBL" id="JASBWR010000137">
    <property type="protein sequence ID" value="KAJ9092247.1"/>
    <property type="molecule type" value="Genomic_DNA"/>
</dbReference>
<gene>
    <name evidence="1" type="ORF">QFC19_008784</name>
</gene>
<accession>A0ACC2UZR9</accession>
<dbReference type="Proteomes" id="UP001241377">
    <property type="component" value="Unassembled WGS sequence"/>
</dbReference>
<name>A0ACC2UZR9_9TREE</name>
<comment type="caution">
    <text evidence="1">The sequence shown here is derived from an EMBL/GenBank/DDBJ whole genome shotgun (WGS) entry which is preliminary data.</text>
</comment>
<organism evidence="1 2">
    <name type="scientific">Naganishia cerealis</name>
    <dbReference type="NCBI Taxonomy" id="610337"/>
    <lineage>
        <taxon>Eukaryota</taxon>
        <taxon>Fungi</taxon>
        <taxon>Dikarya</taxon>
        <taxon>Basidiomycota</taxon>
        <taxon>Agaricomycotina</taxon>
        <taxon>Tremellomycetes</taxon>
        <taxon>Filobasidiales</taxon>
        <taxon>Filobasidiaceae</taxon>
        <taxon>Naganishia</taxon>
    </lineage>
</organism>
<reference evidence="1" key="1">
    <citation type="submission" date="2023-04" db="EMBL/GenBank/DDBJ databases">
        <title>Draft Genome sequencing of Naganishia species isolated from polar environments using Oxford Nanopore Technology.</title>
        <authorList>
            <person name="Leo P."/>
            <person name="Venkateswaran K."/>
        </authorList>
    </citation>
    <scope>NUCLEOTIDE SEQUENCE</scope>
    <source>
        <strain evidence="1">MNA-CCFEE 5261</strain>
    </source>
</reference>
<protein>
    <submittedName>
        <fullName evidence="1">Uncharacterized protein</fullName>
    </submittedName>
</protein>
<proteinExistence type="predicted"/>
<evidence type="ECO:0000313" key="1">
    <source>
        <dbReference type="EMBL" id="KAJ9092247.1"/>
    </source>
</evidence>
<evidence type="ECO:0000313" key="2">
    <source>
        <dbReference type="Proteomes" id="UP001241377"/>
    </source>
</evidence>
<keyword evidence="2" id="KW-1185">Reference proteome</keyword>